<reference evidence="2" key="1">
    <citation type="submission" date="2021-06" db="EMBL/GenBank/DDBJ databases">
        <authorList>
            <person name="Hodson N. C."/>
            <person name="Mongue J. A."/>
            <person name="Jaron S. K."/>
        </authorList>
    </citation>
    <scope>NUCLEOTIDE SEQUENCE</scope>
</reference>
<comment type="caution">
    <text evidence="2">The sequence shown here is derived from an EMBL/GenBank/DDBJ whole genome shotgun (WGS) entry which is preliminary data.</text>
</comment>
<proteinExistence type="predicted"/>
<feature type="non-terminal residue" evidence="2">
    <location>
        <position position="1"/>
    </location>
</feature>
<feature type="compositionally biased region" description="Low complexity" evidence="1">
    <location>
        <begin position="65"/>
        <end position="74"/>
    </location>
</feature>
<keyword evidence="3" id="KW-1185">Reference proteome</keyword>
<evidence type="ECO:0000313" key="3">
    <source>
        <dbReference type="Proteomes" id="UP000708208"/>
    </source>
</evidence>
<name>A0A8J2LL65_9HEXA</name>
<protein>
    <submittedName>
        <fullName evidence="2">Uncharacterized protein</fullName>
    </submittedName>
</protein>
<accession>A0A8J2LL65</accession>
<feature type="region of interest" description="Disordered" evidence="1">
    <location>
        <begin position="52"/>
        <end position="74"/>
    </location>
</feature>
<evidence type="ECO:0000313" key="2">
    <source>
        <dbReference type="EMBL" id="CAG7833306.1"/>
    </source>
</evidence>
<dbReference type="AlphaFoldDB" id="A0A8J2LL65"/>
<dbReference type="EMBL" id="CAJVCH010569762">
    <property type="protein sequence ID" value="CAG7833306.1"/>
    <property type="molecule type" value="Genomic_DNA"/>
</dbReference>
<evidence type="ECO:0000256" key="1">
    <source>
        <dbReference type="SAM" id="MobiDB-lite"/>
    </source>
</evidence>
<gene>
    <name evidence="2" type="ORF">AFUS01_LOCUS42945</name>
</gene>
<sequence length="82" mass="8997">VTFSTTNPHPCEYPQRNYTLNFSHRTRDDSRSLSYSLSFGVEFSASSGIFMRGTTERKDAGGESGSESSAESFATVHCVCSE</sequence>
<dbReference type="Proteomes" id="UP000708208">
    <property type="component" value="Unassembled WGS sequence"/>
</dbReference>
<organism evidence="2 3">
    <name type="scientific">Allacma fusca</name>
    <dbReference type="NCBI Taxonomy" id="39272"/>
    <lineage>
        <taxon>Eukaryota</taxon>
        <taxon>Metazoa</taxon>
        <taxon>Ecdysozoa</taxon>
        <taxon>Arthropoda</taxon>
        <taxon>Hexapoda</taxon>
        <taxon>Collembola</taxon>
        <taxon>Symphypleona</taxon>
        <taxon>Sminthuridae</taxon>
        <taxon>Allacma</taxon>
    </lineage>
</organism>